<evidence type="ECO:0000313" key="2">
    <source>
        <dbReference type="Proteomes" id="UP001060215"/>
    </source>
</evidence>
<proteinExistence type="predicted"/>
<name>A0ACC0HWU2_9ERIC</name>
<comment type="caution">
    <text evidence="1">The sequence shown here is derived from an EMBL/GenBank/DDBJ whole genome shotgun (WGS) entry which is preliminary data.</text>
</comment>
<accession>A0ACC0HWU2</accession>
<dbReference type="EMBL" id="CM045759">
    <property type="protein sequence ID" value="KAI8017524.1"/>
    <property type="molecule type" value="Genomic_DNA"/>
</dbReference>
<reference evidence="1 2" key="1">
    <citation type="journal article" date="2022" name="Plant J.">
        <title>Chromosome-level genome of Camellia lanceoleosa provides a valuable resource for understanding genome evolution and self-incompatibility.</title>
        <authorList>
            <person name="Gong W."/>
            <person name="Xiao S."/>
            <person name="Wang L."/>
            <person name="Liao Z."/>
            <person name="Chang Y."/>
            <person name="Mo W."/>
            <person name="Hu G."/>
            <person name="Li W."/>
            <person name="Zhao G."/>
            <person name="Zhu H."/>
            <person name="Hu X."/>
            <person name="Ji K."/>
            <person name="Xiang X."/>
            <person name="Song Q."/>
            <person name="Yuan D."/>
            <person name="Jin S."/>
            <person name="Zhang L."/>
        </authorList>
    </citation>
    <scope>NUCLEOTIDE SEQUENCE [LARGE SCALE GENOMIC DNA]</scope>
    <source>
        <strain evidence="1">SQ_2022a</strain>
    </source>
</reference>
<sequence length="130" mass="14262">MAMYTRFQPVSMEGLLPQMAALEYSPVELYEGLPLDGTCSDIQLRKASAKGCGFVKYFHREMAMAAINALNGIYTMKGSDQPLIVQFVDPKRPRAGDPRGVIGGDDTNQDYVVGEEEGSMVSKNDSSLFE</sequence>
<dbReference type="Proteomes" id="UP001060215">
    <property type="component" value="Chromosome 2"/>
</dbReference>
<evidence type="ECO:0000313" key="1">
    <source>
        <dbReference type="EMBL" id="KAI8017524.1"/>
    </source>
</evidence>
<protein>
    <submittedName>
        <fullName evidence="1">Flowering time control protein FCA</fullName>
    </submittedName>
</protein>
<gene>
    <name evidence="1" type="ORF">LOK49_LG04G01692</name>
</gene>
<organism evidence="1 2">
    <name type="scientific">Camellia lanceoleosa</name>
    <dbReference type="NCBI Taxonomy" id="1840588"/>
    <lineage>
        <taxon>Eukaryota</taxon>
        <taxon>Viridiplantae</taxon>
        <taxon>Streptophyta</taxon>
        <taxon>Embryophyta</taxon>
        <taxon>Tracheophyta</taxon>
        <taxon>Spermatophyta</taxon>
        <taxon>Magnoliopsida</taxon>
        <taxon>eudicotyledons</taxon>
        <taxon>Gunneridae</taxon>
        <taxon>Pentapetalae</taxon>
        <taxon>asterids</taxon>
        <taxon>Ericales</taxon>
        <taxon>Theaceae</taxon>
        <taxon>Camellia</taxon>
    </lineage>
</organism>
<keyword evidence="2" id="KW-1185">Reference proteome</keyword>